<sequence>MPLVNRQDPATPELEANRQPGQIRNETGVELYPVYGIVYNNTSLPEAPGVGHQYHSVRRARPAKDAGRSIEYPVPSPIRNAIMAEYRDTDEIGEFTHMRYTPATCGPNNFTLRNGYTLRPRILKRHTQLLTKIVLCLAIDGPDACDQGVLDVLATVGVYQHGVLEEAVSGRDTQAHILLRPMDGEHHSTLPPVQVILCLKTQNNGKINSHRWFLNTFGRILNPEVVVHVDTGTLIDPNSLLELWNAFYNNQDLGGACGLIRPYVGVRKKLLLSPLVASQNFEYNIACQLERALESTTGYLSVLPGAFSAYRYKASKGRPLESYFQGDPTLAGVLGKRGTFTSVWKMNRFLADDRILSFEICIKAGQKWHTRLVSSAGGETDCPESTIDFINQRRRWLNGSLSASLYSLRMTWRLFSSGHNILRMTALFVQMLYNLLALLIAWFYLAGYLLTTFVINDVTGDPPRDSGASRFPFGAATPIVNAIIQVVYIALMVLQFIFAVGGRPKSHHLAYIISFAIFAFIQCYLLVNLIYLTKRLVDLKTNPDATGSYAYIGEYYSDLGELTVLVTAVATFGIYIAAGILCFDPWHLFHSWAPYLFISSSYNNTLKAYAFSNIQDASWGLKAGKKPVDIVLVPDTNNQSPNPVIENEAESDTSNLQEDIDIIFEATVKRALQPYKAPSRGEDTTLNKNENGSDDDGDVLVDREGAFLKVRTILIATYLFSNFFLCILVMNDSLKPLWWLGDSYWHKIWFFRLWMWGNSVLLGMQFVGCLYQRFVSVFRYFYYVG</sequence>
<dbReference type="EC" id="2.4.1.16" evidence="2 11"/>
<evidence type="ECO:0000259" key="13">
    <source>
        <dbReference type="Pfam" id="PF08407"/>
    </source>
</evidence>
<evidence type="ECO:0000256" key="6">
    <source>
        <dbReference type="ARBA" id="ARBA00022692"/>
    </source>
</evidence>
<comment type="subcellular location">
    <subcellularLocation>
        <location evidence="1 11">Cell membrane</location>
        <topology evidence="1 11">Multi-pass membrane protein</topology>
    </subcellularLocation>
</comment>
<keyword evidence="5 11" id="KW-0808">Transferase</keyword>
<evidence type="ECO:0000256" key="9">
    <source>
        <dbReference type="ARBA" id="ARBA00023316"/>
    </source>
</evidence>
<keyword evidence="15" id="KW-1185">Reference proteome</keyword>
<name>A0ABR1T3P5_9PEZI</name>
<evidence type="ECO:0000313" key="15">
    <source>
        <dbReference type="Proteomes" id="UP001396898"/>
    </source>
</evidence>
<comment type="caution">
    <text evidence="14">The sequence shown here is derived from an EMBL/GenBank/DDBJ whole genome shotgun (WGS) entry which is preliminary data.</text>
</comment>
<evidence type="ECO:0000256" key="5">
    <source>
        <dbReference type="ARBA" id="ARBA00022679"/>
    </source>
</evidence>
<dbReference type="InterPro" id="IPR004835">
    <property type="entry name" value="Chitin_synth"/>
</dbReference>
<feature type="region of interest" description="Disordered" evidence="12">
    <location>
        <begin position="1"/>
        <end position="25"/>
    </location>
</feature>
<organism evidence="14 15">
    <name type="scientific">Apiospora marii</name>
    <dbReference type="NCBI Taxonomy" id="335849"/>
    <lineage>
        <taxon>Eukaryota</taxon>
        <taxon>Fungi</taxon>
        <taxon>Dikarya</taxon>
        <taxon>Ascomycota</taxon>
        <taxon>Pezizomycotina</taxon>
        <taxon>Sordariomycetes</taxon>
        <taxon>Xylariomycetidae</taxon>
        <taxon>Amphisphaeriales</taxon>
        <taxon>Apiosporaceae</taxon>
        <taxon>Apiospora</taxon>
    </lineage>
</organism>
<evidence type="ECO:0000256" key="7">
    <source>
        <dbReference type="ARBA" id="ARBA00022989"/>
    </source>
</evidence>
<dbReference type="PANTHER" id="PTHR22914">
    <property type="entry name" value="CHITIN SYNTHASE"/>
    <property type="match status" value="1"/>
</dbReference>
<evidence type="ECO:0000256" key="4">
    <source>
        <dbReference type="ARBA" id="ARBA00022676"/>
    </source>
</evidence>
<feature type="transmembrane region" description="Helical" evidence="11">
    <location>
        <begin position="713"/>
        <end position="730"/>
    </location>
</feature>
<feature type="transmembrane region" description="Helical" evidence="11">
    <location>
        <begin position="432"/>
        <end position="455"/>
    </location>
</feature>
<comment type="catalytic activity">
    <reaction evidence="11">
        <text>[(1-&gt;4)-N-acetyl-beta-D-glucosaminyl](n) + UDP-N-acetyl-alpha-D-glucosamine = [(1-&gt;4)-N-acetyl-beta-D-glucosaminyl](n+1) + UDP + H(+)</text>
        <dbReference type="Rhea" id="RHEA:16637"/>
        <dbReference type="Rhea" id="RHEA-COMP:9593"/>
        <dbReference type="Rhea" id="RHEA-COMP:9595"/>
        <dbReference type="ChEBI" id="CHEBI:15378"/>
        <dbReference type="ChEBI" id="CHEBI:17029"/>
        <dbReference type="ChEBI" id="CHEBI:57705"/>
        <dbReference type="ChEBI" id="CHEBI:58223"/>
        <dbReference type="EC" id="2.4.1.16"/>
    </reaction>
</comment>
<evidence type="ECO:0000256" key="10">
    <source>
        <dbReference type="ARBA" id="ARBA00038055"/>
    </source>
</evidence>
<comment type="function">
    <text evidence="11">Polymerizes chitin, a structural polymer of the cell wall and septum, by transferring the sugar moiety of UDP-GlcNAc to the non-reducing end of the growing chitin polymer.</text>
</comment>
<evidence type="ECO:0000313" key="14">
    <source>
        <dbReference type="EMBL" id="KAK8040353.1"/>
    </source>
</evidence>
<proteinExistence type="inferred from homology"/>
<dbReference type="InterPro" id="IPR013616">
    <property type="entry name" value="Chitin_synth_N"/>
</dbReference>
<evidence type="ECO:0000256" key="3">
    <source>
        <dbReference type="ARBA" id="ARBA00022475"/>
    </source>
</evidence>
<dbReference type="EMBL" id="JAQQWI010000001">
    <property type="protein sequence ID" value="KAK8040353.1"/>
    <property type="molecule type" value="Genomic_DNA"/>
</dbReference>
<feature type="transmembrane region" description="Helical" evidence="11">
    <location>
        <begin position="475"/>
        <end position="497"/>
    </location>
</feature>
<accession>A0ABR1T3P5</accession>
<dbReference type="PANTHER" id="PTHR22914:SF11">
    <property type="entry name" value="CHITIN SYNTHASE B"/>
    <property type="match status" value="1"/>
</dbReference>
<dbReference type="Pfam" id="PF01644">
    <property type="entry name" value="Chitin_synth_1"/>
    <property type="match status" value="1"/>
</dbReference>
<evidence type="ECO:0000256" key="12">
    <source>
        <dbReference type="SAM" id="MobiDB-lite"/>
    </source>
</evidence>
<feature type="transmembrane region" description="Helical" evidence="11">
    <location>
        <begin position="562"/>
        <end position="583"/>
    </location>
</feature>
<reference evidence="14 15" key="1">
    <citation type="submission" date="2023-01" db="EMBL/GenBank/DDBJ databases">
        <title>Analysis of 21 Apiospora genomes using comparative genomics revels a genus with tremendous synthesis potential of carbohydrate active enzymes and secondary metabolites.</title>
        <authorList>
            <person name="Sorensen T."/>
        </authorList>
    </citation>
    <scope>NUCLEOTIDE SEQUENCE [LARGE SCALE GENOMIC DNA]</scope>
    <source>
        <strain evidence="14 15">CBS 20057</strain>
    </source>
</reference>
<keyword evidence="3 11" id="KW-1003">Cell membrane</keyword>
<dbReference type="Pfam" id="PF08407">
    <property type="entry name" value="Chitin_synth_1N"/>
    <property type="match status" value="1"/>
</dbReference>
<keyword evidence="6 11" id="KW-0812">Transmembrane</keyword>
<gene>
    <name evidence="14" type="ORF">PG991_000141</name>
</gene>
<evidence type="ECO:0000256" key="1">
    <source>
        <dbReference type="ARBA" id="ARBA00004651"/>
    </source>
</evidence>
<comment type="similarity">
    <text evidence="10">Belongs to the chitin synthase family. Class III subfamily.</text>
</comment>
<keyword evidence="9 11" id="KW-0961">Cell wall biogenesis/degradation</keyword>
<keyword evidence="8 11" id="KW-0472">Membrane</keyword>
<dbReference type="Proteomes" id="UP001396898">
    <property type="component" value="Unassembled WGS sequence"/>
</dbReference>
<keyword evidence="7 11" id="KW-1133">Transmembrane helix</keyword>
<feature type="transmembrane region" description="Helical" evidence="11">
    <location>
        <begin position="750"/>
        <end position="771"/>
    </location>
</feature>
<feature type="domain" description="Chitin synthase N-terminal" evidence="13">
    <location>
        <begin position="70"/>
        <end position="128"/>
    </location>
</feature>
<dbReference type="InterPro" id="IPR029044">
    <property type="entry name" value="Nucleotide-diphossugar_trans"/>
</dbReference>
<dbReference type="SUPFAM" id="SSF53448">
    <property type="entry name" value="Nucleotide-diphospho-sugar transferases"/>
    <property type="match status" value="1"/>
</dbReference>
<keyword evidence="4 11" id="KW-0328">Glycosyltransferase</keyword>
<evidence type="ECO:0000256" key="8">
    <source>
        <dbReference type="ARBA" id="ARBA00023136"/>
    </source>
</evidence>
<feature type="transmembrane region" description="Helical" evidence="11">
    <location>
        <begin position="509"/>
        <end position="531"/>
    </location>
</feature>
<protein>
    <recommendedName>
        <fullName evidence="2 11">Chitin synthase</fullName>
        <ecNumber evidence="2 11">2.4.1.16</ecNumber>
    </recommendedName>
</protein>
<evidence type="ECO:0000256" key="2">
    <source>
        <dbReference type="ARBA" id="ARBA00012543"/>
    </source>
</evidence>
<evidence type="ECO:0000256" key="11">
    <source>
        <dbReference type="RuleBase" id="RU366040"/>
    </source>
</evidence>